<reference evidence="3 4" key="1">
    <citation type="journal article" date="2016" name="Nat. Commun.">
        <title>Thousands of microbial genomes shed light on interconnected biogeochemical processes in an aquifer system.</title>
        <authorList>
            <person name="Anantharaman K."/>
            <person name="Brown C.T."/>
            <person name="Hug L.A."/>
            <person name="Sharon I."/>
            <person name="Castelle C.J."/>
            <person name="Probst A.J."/>
            <person name="Thomas B.C."/>
            <person name="Singh A."/>
            <person name="Wilkins M.J."/>
            <person name="Karaoz U."/>
            <person name="Brodie E.L."/>
            <person name="Williams K.H."/>
            <person name="Hubbard S.S."/>
            <person name="Banfield J.F."/>
        </authorList>
    </citation>
    <scope>NUCLEOTIDE SEQUENCE [LARGE SCALE GENOMIC DNA]</scope>
</reference>
<dbReference type="Proteomes" id="UP000176583">
    <property type="component" value="Unassembled WGS sequence"/>
</dbReference>
<dbReference type="SUPFAM" id="SSF53927">
    <property type="entry name" value="Cytidine deaminase-like"/>
    <property type="match status" value="1"/>
</dbReference>
<dbReference type="InterPro" id="IPR016193">
    <property type="entry name" value="Cytidine_deaminase-like"/>
</dbReference>
<dbReference type="Pfam" id="PF00383">
    <property type="entry name" value="dCMP_cyt_deam_1"/>
    <property type="match status" value="1"/>
</dbReference>
<protein>
    <recommendedName>
        <fullName evidence="2">CMP/dCMP-type deaminase domain-containing protein</fullName>
    </recommendedName>
</protein>
<evidence type="ECO:0000259" key="2">
    <source>
        <dbReference type="PROSITE" id="PS51747"/>
    </source>
</evidence>
<dbReference type="CDD" id="cd01283">
    <property type="entry name" value="cytidine_deaminase"/>
    <property type="match status" value="1"/>
</dbReference>
<dbReference type="Gene3D" id="3.40.140.10">
    <property type="entry name" value="Cytidine Deaminase, domain 2"/>
    <property type="match status" value="1"/>
</dbReference>
<dbReference type="GO" id="GO:0005829">
    <property type="term" value="C:cytosol"/>
    <property type="evidence" value="ECO:0007669"/>
    <property type="project" value="TreeGrafter"/>
</dbReference>
<dbReference type="STRING" id="1802613.A2V54_00620"/>
<comment type="similarity">
    <text evidence="1">Belongs to the cytidine and deoxycytidylate deaminase family.</text>
</comment>
<name>A0A1F4UI51_UNCKA</name>
<dbReference type="InterPro" id="IPR002125">
    <property type="entry name" value="CMP_dCMP_dom"/>
</dbReference>
<dbReference type="AlphaFoldDB" id="A0A1F4UI51"/>
<comment type="caution">
    <text evidence="3">The sequence shown here is derived from an EMBL/GenBank/DDBJ whole genome shotgun (WGS) entry which is preliminary data.</text>
</comment>
<evidence type="ECO:0000256" key="1">
    <source>
        <dbReference type="ARBA" id="ARBA00006576"/>
    </source>
</evidence>
<dbReference type="EMBL" id="MEUW01000013">
    <property type="protein sequence ID" value="OGC44648.1"/>
    <property type="molecule type" value="Genomic_DNA"/>
</dbReference>
<gene>
    <name evidence="3" type="ORF">A2V54_00620</name>
</gene>
<accession>A0A1F4UI51</accession>
<dbReference type="PROSITE" id="PS51747">
    <property type="entry name" value="CYT_DCMP_DEAMINASES_2"/>
    <property type="match status" value="1"/>
</dbReference>
<evidence type="ECO:0000313" key="4">
    <source>
        <dbReference type="Proteomes" id="UP000176583"/>
    </source>
</evidence>
<evidence type="ECO:0000313" key="3">
    <source>
        <dbReference type="EMBL" id="OGC44648.1"/>
    </source>
</evidence>
<dbReference type="PANTHER" id="PTHR11644:SF2">
    <property type="entry name" value="CYTIDINE DEAMINASE"/>
    <property type="match status" value="1"/>
</dbReference>
<sequence>MRTIHRQIKVEILCEDELSDEEMQILINAQHARLKAQAPLSHYWVGAALLSENGNWYSGCNVERGDYTSTTHAERNAIDSMIGAEGPAKIKILGISAAPAHWVLPKDLVNPMLRAFAVDDFCFACAGCLQVIWDNCCGDISVPLLVLTQDRVIARTTIGDAYPMRFGFESLGIDVKEGRKS</sequence>
<dbReference type="InterPro" id="IPR050202">
    <property type="entry name" value="Cyt/Deoxycyt_deaminase"/>
</dbReference>
<dbReference type="GO" id="GO:0004126">
    <property type="term" value="F:cytidine deaminase activity"/>
    <property type="evidence" value="ECO:0007669"/>
    <property type="project" value="TreeGrafter"/>
</dbReference>
<organism evidence="3 4">
    <name type="scientific">candidate division WWE3 bacterium RBG_19FT_COMBO_53_11</name>
    <dbReference type="NCBI Taxonomy" id="1802613"/>
    <lineage>
        <taxon>Bacteria</taxon>
        <taxon>Katanobacteria</taxon>
    </lineage>
</organism>
<dbReference type="PANTHER" id="PTHR11644">
    <property type="entry name" value="CYTIDINE DEAMINASE"/>
    <property type="match status" value="1"/>
</dbReference>
<dbReference type="GO" id="GO:0008270">
    <property type="term" value="F:zinc ion binding"/>
    <property type="evidence" value="ECO:0007669"/>
    <property type="project" value="TreeGrafter"/>
</dbReference>
<proteinExistence type="inferred from homology"/>
<dbReference type="GO" id="GO:0055086">
    <property type="term" value="P:nucleobase-containing small molecule metabolic process"/>
    <property type="evidence" value="ECO:0007669"/>
    <property type="project" value="UniProtKB-ARBA"/>
</dbReference>
<dbReference type="GO" id="GO:0072527">
    <property type="term" value="P:pyrimidine-containing compound metabolic process"/>
    <property type="evidence" value="ECO:0007669"/>
    <property type="project" value="UniProtKB-ARBA"/>
</dbReference>
<feature type="domain" description="CMP/dCMP-type deaminase" evidence="2">
    <location>
        <begin position="20"/>
        <end position="169"/>
    </location>
</feature>